<name>A0A8H5C1G2_9AGAR</name>
<evidence type="ECO:0000313" key="2">
    <source>
        <dbReference type="Proteomes" id="UP000559256"/>
    </source>
</evidence>
<dbReference type="Proteomes" id="UP000559256">
    <property type="component" value="Unassembled WGS sequence"/>
</dbReference>
<dbReference type="OrthoDB" id="2851338at2759"/>
<organism evidence="1 2">
    <name type="scientific">Tetrapyrgos nigripes</name>
    <dbReference type="NCBI Taxonomy" id="182062"/>
    <lineage>
        <taxon>Eukaryota</taxon>
        <taxon>Fungi</taxon>
        <taxon>Dikarya</taxon>
        <taxon>Basidiomycota</taxon>
        <taxon>Agaricomycotina</taxon>
        <taxon>Agaricomycetes</taxon>
        <taxon>Agaricomycetidae</taxon>
        <taxon>Agaricales</taxon>
        <taxon>Marasmiineae</taxon>
        <taxon>Marasmiaceae</taxon>
        <taxon>Tetrapyrgos</taxon>
    </lineage>
</organism>
<comment type="caution">
    <text evidence="1">The sequence shown here is derived from an EMBL/GenBank/DDBJ whole genome shotgun (WGS) entry which is preliminary data.</text>
</comment>
<dbReference type="AlphaFoldDB" id="A0A8H5C1G2"/>
<proteinExistence type="predicted"/>
<evidence type="ECO:0000313" key="1">
    <source>
        <dbReference type="EMBL" id="KAF5332896.1"/>
    </source>
</evidence>
<sequence length="87" mass="9603">MGDDEDIKSGVIDSLKTGLGIPQGPEAQKVPIDLAVHKFLPPEASTLRNLHTFSTQLPMVWNVVDFIEGNRTWVCQSYCCAGIEEDE</sequence>
<reference evidence="1 2" key="1">
    <citation type="journal article" date="2020" name="ISME J.">
        <title>Uncovering the hidden diversity of litter-decomposition mechanisms in mushroom-forming fungi.</title>
        <authorList>
            <person name="Floudas D."/>
            <person name="Bentzer J."/>
            <person name="Ahren D."/>
            <person name="Johansson T."/>
            <person name="Persson P."/>
            <person name="Tunlid A."/>
        </authorList>
    </citation>
    <scope>NUCLEOTIDE SEQUENCE [LARGE SCALE GENOMIC DNA]</scope>
    <source>
        <strain evidence="1 2">CBS 291.85</strain>
    </source>
</reference>
<dbReference type="EMBL" id="JAACJM010000301">
    <property type="protein sequence ID" value="KAF5332896.1"/>
    <property type="molecule type" value="Genomic_DNA"/>
</dbReference>
<keyword evidence="2" id="KW-1185">Reference proteome</keyword>
<accession>A0A8H5C1G2</accession>
<gene>
    <name evidence="1" type="ORF">D9758_017890</name>
</gene>
<protein>
    <submittedName>
        <fullName evidence="1">Uncharacterized protein</fullName>
    </submittedName>
</protein>